<gene>
    <name evidence="2" type="ORF">SETIT_1G206200v2</name>
</gene>
<proteinExistence type="predicted"/>
<dbReference type="AlphaFoldDB" id="A0A368PMH6"/>
<sequence>MHQFVVQTRTFSGIIKATTHLYKLLPSHIWRKHLQWLWLVLHVYAAIDAGTVVTGHLVPSWAAAARWLVPPHSPTQSAACWHRSTQRRAAPSLPPSSNLRRRSRAPGAACLAASWTTGTGRQHLDALGSGGLGQAASELLHEPGALAAVRGCGTRRSGGTRGG</sequence>
<organism evidence="2">
    <name type="scientific">Setaria italica</name>
    <name type="common">Foxtail millet</name>
    <name type="synonym">Panicum italicum</name>
    <dbReference type="NCBI Taxonomy" id="4555"/>
    <lineage>
        <taxon>Eukaryota</taxon>
        <taxon>Viridiplantae</taxon>
        <taxon>Streptophyta</taxon>
        <taxon>Embryophyta</taxon>
        <taxon>Tracheophyta</taxon>
        <taxon>Spermatophyta</taxon>
        <taxon>Magnoliopsida</taxon>
        <taxon>Liliopsida</taxon>
        <taxon>Poales</taxon>
        <taxon>Poaceae</taxon>
        <taxon>PACMAD clade</taxon>
        <taxon>Panicoideae</taxon>
        <taxon>Panicodae</taxon>
        <taxon>Paniceae</taxon>
        <taxon>Cenchrinae</taxon>
        <taxon>Setaria</taxon>
    </lineage>
</organism>
<evidence type="ECO:0000313" key="2">
    <source>
        <dbReference type="EMBL" id="RCV06965.1"/>
    </source>
</evidence>
<feature type="compositionally biased region" description="Low complexity" evidence="1">
    <location>
        <begin position="87"/>
        <end position="98"/>
    </location>
</feature>
<protein>
    <submittedName>
        <fullName evidence="2">Uncharacterized protein</fullName>
    </submittedName>
</protein>
<reference evidence="2" key="2">
    <citation type="submission" date="2015-07" db="EMBL/GenBank/DDBJ databases">
        <authorList>
            <person name="Noorani M."/>
        </authorList>
    </citation>
    <scope>NUCLEOTIDE SEQUENCE</scope>
    <source>
        <strain evidence="2">Yugu1</strain>
    </source>
</reference>
<evidence type="ECO:0000256" key="1">
    <source>
        <dbReference type="SAM" id="MobiDB-lite"/>
    </source>
</evidence>
<feature type="region of interest" description="Disordered" evidence="1">
    <location>
        <begin position="80"/>
        <end position="104"/>
    </location>
</feature>
<accession>A0A368PMH6</accession>
<reference evidence="2" key="1">
    <citation type="journal article" date="2012" name="Nat. Biotechnol.">
        <title>Reference genome sequence of the model plant Setaria.</title>
        <authorList>
            <person name="Bennetzen J.L."/>
            <person name="Schmutz J."/>
            <person name="Wang H."/>
            <person name="Percifield R."/>
            <person name="Hawkins J."/>
            <person name="Pontaroli A.C."/>
            <person name="Estep M."/>
            <person name="Feng L."/>
            <person name="Vaughn J.N."/>
            <person name="Grimwood J."/>
            <person name="Jenkins J."/>
            <person name="Barry K."/>
            <person name="Lindquist E."/>
            <person name="Hellsten U."/>
            <person name="Deshpande S."/>
            <person name="Wang X."/>
            <person name="Wu X."/>
            <person name="Mitros T."/>
            <person name="Triplett J."/>
            <person name="Yang X."/>
            <person name="Ye C.Y."/>
            <person name="Mauro-Herrera M."/>
            <person name="Wang L."/>
            <person name="Li P."/>
            <person name="Sharma M."/>
            <person name="Sharma R."/>
            <person name="Ronald P.C."/>
            <person name="Panaud O."/>
            <person name="Kellogg E.A."/>
            <person name="Brutnell T.P."/>
            <person name="Doust A.N."/>
            <person name="Tuskan G.A."/>
            <person name="Rokhsar D."/>
            <person name="Devos K.M."/>
        </authorList>
    </citation>
    <scope>NUCLEOTIDE SEQUENCE [LARGE SCALE GENOMIC DNA]</scope>
    <source>
        <strain evidence="2">Yugu1</strain>
    </source>
</reference>
<dbReference type="EMBL" id="CM003528">
    <property type="protein sequence ID" value="RCV06965.1"/>
    <property type="molecule type" value="Genomic_DNA"/>
</dbReference>
<name>A0A368PMH6_SETIT</name>